<dbReference type="AlphaFoldDB" id="A0A923ND64"/>
<evidence type="ECO:0000313" key="3">
    <source>
        <dbReference type="Proteomes" id="UP000644115"/>
    </source>
</evidence>
<dbReference type="InterPro" id="IPR008841">
    <property type="entry name" value="Siphovirus-type_tail_N"/>
</dbReference>
<dbReference type="NCBIfam" id="TIGR01633">
    <property type="entry name" value="phi3626_gp14_N"/>
    <property type="match status" value="1"/>
</dbReference>
<evidence type="ECO:0000313" key="2">
    <source>
        <dbReference type="EMBL" id="MBC5998966.1"/>
    </source>
</evidence>
<gene>
    <name evidence="2" type="ORF">H8876_02990</name>
</gene>
<dbReference type="Proteomes" id="UP000644115">
    <property type="component" value="Unassembled WGS sequence"/>
</dbReference>
<dbReference type="RefSeq" id="WP_249286456.1">
    <property type="nucleotide sequence ID" value="NZ_JACRWC010000042.1"/>
</dbReference>
<dbReference type="Pfam" id="PF05709">
    <property type="entry name" value="Sipho_tail"/>
    <property type="match status" value="1"/>
</dbReference>
<evidence type="ECO:0000259" key="1">
    <source>
        <dbReference type="Pfam" id="PF05709"/>
    </source>
</evidence>
<protein>
    <submittedName>
        <fullName evidence="2">Phage tail family protein</fullName>
    </submittedName>
</protein>
<reference evidence="2" key="1">
    <citation type="submission" date="2020-08" db="EMBL/GenBank/DDBJ databases">
        <authorList>
            <person name="Liu C."/>
            <person name="Sun Q."/>
        </authorList>
    </citation>
    <scope>NUCLEOTIDE SEQUENCE</scope>
    <source>
        <strain evidence="2">BX16</strain>
    </source>
</reference>
<dbReference type="InterPro" id="IPR006520">
    <property type="entry name" value="Dit_BPSPP_N"/>
</dbReference>
<accession>A0A923ND64</accession>
<dbReference type="EMBL" id="JACRWC010000042">
    <property type="protein sequence ID" value="MBC5998966.1"/>
    <property type="molecule type" value="Genomic_DNA"/>
</dbReference>
<comment type="caution">
    <text evidence="2">The sequence shown here is derived from an EMBL/GenBank/DDBJ whole genome shotgun (WGS) entry which is preliminary data.</text>
</comment>
<dbReference type="Gene3D" id="2.60.120.860">
    <property type="match status" value="1"/>
</dbReference>
<dbReference type="Gene3D" id="2.40.30.200">
    <property type="match status" value="1"/>
</dbReference>
<proteinExistence type="predicted"/>
<sequence length="681" mass="74133">MYEFRDVNENLTQQYIPKEALQINGELIETQIEGYHTMYVQGREALSPEINTYEIGTKNGEIRKNKRYPARTITVGYQLIAESAEAFREAYNKLGRILNVDDAEIIFNDEPDKFFIGTPSEVSEIDPGLNSVKGEFKILCLDPLKYSVAEYEAEPLDDDKGTILVDYGGTYESFPILEADFYQETEGGDTTLTGHGDCGYVAFFNEQEKIIQIGDPDEEDGSNVYAKSQTLINQTFETADDWGAAAKALWSQNTGKMLPSDGVAAGSIGMKIASYAVPASPKTTTGTVLSKQTPAGKPRFHYTVTLRATGRTSNAVTITATITASLGTDRNYFGKGLGVKASVYVGGSWHDIWVKTTSAYWKGRSAHTVSTSFTVTGLTAEQTALTGIKFKAWRTDSLLANIAGIMPETGCSNMPISAYVADVPETYFLGASSYGSSEGKYHGPSITRTIPADSAGVSGAADFTFTYKQKMCVGSGKNDSTQMGGFQALAVSGSGSSKKILAGVRILKNKAGKKASLQFYVNDAKVETIDLDISSTAVKTSSIIKSGSQVTFTIGDLKKVYTDTSIAETKATEITFRFEQYSSVNTLAYNGIYWAKFVKDNCDTWKNIPNKFSANDVLVADCNQGEIYLNGVRSPQLGALGNDWEGFVLRPGLNQIGVAYSSWVSDEYAPVLKVRYREAFL</sequence>
<keyword evidence="3" id="KW-1185">Reference proteome</keyword>
<name>A0A923ND64_9FIRM</name>
<organism evidence="2 3">
    <name type="scientific">Lentihominibacter faecis</name>
    <dbReference type="NCBI Taxonomy" id="2764712"/>
    <lineage>
        <taxon>Bacteria</taxon>
        <taxon>Bacillati</taxon>
        <taxon>Bacillota</taxon>
        <taxon>Clostridia</taxon>
        <taxon>Peptostreptococcales</taxon>
        <taxon>Anaerovoracaceae</taxon>
        <taxon>Lentihominibacter</taxon>
    </lineage>
</organism>
<feature type="domain" description="Siphovirus-type tail component RIFT-related" evidence="1">
    <location>
        <begin position="43"/>
        <end position="140"/>
    </location>
</feature>